<keyword evidence="3" id="KW-1185">Reference proteome</keyword>
<name>A0A5M3MDJ1_CONPW</name>
<feature type="region of interest" description="Disordered" evidence="1">
    <location>
        <begin position="71"/>
        <end position="92"/>
    </location>
</feature>
<dbReference type="AlphaFoldDB" id="A0A5M3MDJ1"/>
<dbReference type="RefSeq" id="XP_007773250.1">
    <property type="nucleotide sequence ID" value="XM_007775060.1"/>
</dbReference>
<proteinExistence type="predicted"/>
<sequence>MPIARLVNEETLWRGHLNTAAFQTRVGINPDKYKQLMALKDPALQWLRDYEQSWPVEAMLKRIIINRASVSKSKRSTTRTTNRAAGQYSQGFNLPGRGLQTRSALRAMDPGGSRAMLTREDDIGEDEIEIDKVGIVNQEAINMLLTFPTAERNVWLEQKRDFLGMSPLELAAVQAYQPPRQIHRLLSMFSSTSPNFFDTGSVVRDVTTPAGLDVRRKDMDRGSGQKRQERVWLRFLAPNPPKHPTSNSSRRSSRFELASELGEFADEDDQERDIMNESQRRPHTSYTDTRRNGFFESVPLPSPAYEPANDVPPDALMIRNHKFMMYILATKGEPVPAHYLDPDMTPPDASEPTPTGGHSFLAELKVVEEKIAKLRAEHEADLSQLIAFTAEAYRAERHDRLSALDLDSPYWENRADSMDPQDAEALAALAAQHANDVHMPEFENDADDALESLKYAHLQELLPLLHQKSKLQAHVGAAKRARDAQFPRSRAELNGLDGDTKLRVARYLVTGANEKERMMDNFGWVWRQCQPLVDEFARDDEFADSINQMLRDSIHFGQVFDTTEQGLEDLDRRVNSASEIDNQPRIFGVRCFAREFEITMVFSKRSAMDLDQWHSLKKLALPLAKGLKDAPYEKQTPSDIRDIKAKLCERMPYLQFHEDTWPAESYLRRFLIARKARNDRRRPQPPNVPDEEDRLLRVRRPQSSTLSEGPREEDEEMHVVHLKQPPDQLFEEDDVPPTQGEAGPPHRPRSSSLEYQDLPHDVPSASALVRENLPSFPSSIVVPEATFGSNSCTATQASGVVPVITTAVKSDATPTKPHPAPSSASGIDSSSLLSRLTQCPLNLSHIASRLAELGISTNEDIARLKGRFTREKTIDVLLGRNSGNEMTRLEIFLFVDTCVGYRPPEFDFVPEPIGSSDEGDYFWMGDFLGYVSPELASLSQAFVDIGVRAPRHLCALGAMGKDWVGDFLSGCGIWLRMTPLQQEFFVDEVCWMAGGARA</sequence>
<dbReference type="OrthoDB" id="3058840at2759"/>
<dbReference type="Proteomes" id="UP000053558">
    <property type="component" value="Unassembled WGS sequence"/>
</dbReference>
<dbReference type="GeneID" id="19202226"/>
<evidence type="ECO:0000313" key="3">
    <source>
        <dbReference type="Proteomes" id="UP000053558"/>
    </source>
</evidence>
<feature type="region of interest" description="Disordered" evidence="1">
    <location>
        <begin position="677"/>
        <end position="758"/>
    </location>
</feature>
<dbReference type="KEGG" id="cput:CONPUDRAFT_146621"/>
<comment type="caution">
    <text evidence="2">The sequence shown here is derived from an EMBL/GenBank/DDBJ whole genome shotgun (WGS) entry which is preliminary data.</text>
</comment>
<evidence type="ECO:0000313" key="2">
    <source>
        <dbReference type="EMBL" id="EIW76940.1"/>
    </source>
</evidence>
<reference evidence="3" key="1">
    <citation type="journal article" date="2012" name="Science">
        <title>The Paleozoic origin of enzymatic lignin decomposition reconstructed from 31 fungal genomes.</title>
        <authorList>
            <person name="Floudas D."/>
            <person name="Binder M."/>
            <person name="Riley R."/>
            <person name="Barry K."/>
            <person name="Blanchette R.A."/>
            <person name="Henrissat B."/>
            <person name="Martinez A.T."/>
            <person name="Otillar R."/>
            <person name="Spatafora J.W."/>
            <person name="Yadav J.S."/>
            <person name="Aerts A."/>
            <person name="Benoit I."/>
            <person name="Boyd A."/>
            <person name="Carlson A."/>
            <person name="Copeland A."/>
            <person name="Coutinho P.M."/>
            <person name="de Vries R.P."/>
            <person name="Ferreira P."/>
            <person name="Findley K."/>
            <person name="Foster B."/>
            <person name="Gaskell J."/>
            <person name="Glotzer D."/>
            <person name="Gorecki P."/>
            <person name="Heitman J."/>
            <person name="Hesse C."/>
            <person name="Hori C."/>
            <person name="Igarashi K."/>
            <person name="Jurgens J.A."/>
            <person name="Kallen N."/>
            <person name="Kersten P."/>
            <person name="Kohler A."/>
            <person name="Kuees U."/>
            <person name="Kumar T.K.A."/>
            <person name="Kuo A."/>
            <person name="LaButti K."/>
            <person name="Larrondo L.F."/>
            <person name="Lindquist E."/>
            <person name="Ling A."/>
            <person name="Lombard V."/>
            <person name="Lucas S."/>
            <person name="Lundell T."/>
            <person name="Martin R."/>
            <person name="McLaughlin D.J."/>
            <person name="Morgenstern I."/>
            <person name="Morin E."/>
            <person name="Murat C."/>
            <person name="Nagy L.G."/>
            <person name="Nolan M."/>
            <person name="Ohm R.A."/>
            <person name="Patyshakuliyeva A."/>
            <person name="Rokas A."/>
            <person name="Ruiz-Duenas F.J."/>
            <person name="Sabat G."/>
            <person name="Salamov A."/>
            <person name="Samejima M."/>
            <person name="Schmutz J."/>
            <person name="Slot J.C."/>
            <person name="St John F."/>
            <person name="Stenlid J."/>
            <person name="Sun H."/>
            <person name="Sun S."/>
            <person name="Syed K."/>
            <person name="Tsang A."/>
            <person name="Wiebenga A."/>
            <person name="Young D."/>
            <person name="Pisabarro A."/>
            <person name="Eastwood D.C."/>
            <person name="Martin F."/>
            <person name="Cullen D."/>
            <person name="Grigoriev I.V."/>
            <person name="Hibbett D.S."/>
        </authorList>
    </citation>
    <scope>NUCLEOTIDE SEQUENCE [LARGE SCALE GENOMIC DNA]</scope>
    <source>
        <strain evidence="3">RWD-64-598 SS2</strain>
    </source>
</reference>
<protein>
    <submittedName>
        <fullName evidence="2">Uncharacterized protein</fullName>
    </submittedName>
</protein>
<evidence type="ECO:0000256" key="1">
    <source>
        <dbReference type="SAM" id="MobiDB-lite"/>
    </source>
</evidence>
<accession>A0A5M3MDJ1</accession>
<feature type="region of interest" description="Disordered" evidence="1">
    <location>
        <begin position="235"/>
        <end position="293"/>
    </location>
</feature>
<gene>
    <name evidence="2" type="ORF">CONPUDRAFT_146621</name>
</gene>
<organism evidence="2 3">
    <name type="scientific">Coniophora puteana (strain RWD-64-598)</name>
    <name type="common">Brown rot fungus</name>
    <dbReference type="NCBI Taxonomy" id="741705"/>
    <lineage>
        <taxon>Eukaryota</taxon>
        <taxon>Fungi</taxon>
        <taxon>Dikarya</taxon>
        <taxon>Basidiomycota</taxon>
        <taxon>Agaricomycotina</taxon>
        <taxon>Agaricomycetes</taxon>
        <taxon>Agaricomycetidae</taxon>
        <taxon>Boletales</taxon>
        <taxon>Coniophorineae</taxon>
        <taxon>Coniophoraceae</taxon>
        <taxon>Coniophora</taxon>
    </lineage>
</organism>
<dbReference type="EMBL" id="JH711585">
    <property type="protein sequence ID" value="EIW76940.1"/>
    <property type="molecule type" value="Genomic_DNA"/>
</dbReference>